<dbReference type="SUPFAM" id="SSF57567">
    <property type="entry name" value="Serine protease inhibitors"/>
    <property type="match status" value="1"/>
</dbReference>
<dbReference type="InterPro" id="IPR002919">
    <property type="entry name" value="TIL_dom"/>
</dbReference>
<dbReference type="PANTHER" id="PTHR23259:SF82">
    <property type="entry name" value="SERINE PROTEASE INHIBITOR 1 PROTEIN"/>
    <property type="match status" value="1"/>
</dbReference>
<feature type="domain" description="TIL" evidence="4">
    <location>
        <begin position="27"/>
        <end position="80"/>
    </location>
</feature>
<dbReference type="AlphaFoldDB" id="A0A1U7F4Y7"/>
<dbReference type="PaxDb" id="7165-AGAP006589-PA"/>
<dbReference type="EMBL" id="DQ370038">
    <property type="protein sequence ID" value="ABD18599.1"/>
    <property type="molecule type" value="mRNA"/>
</dbReference>
<reference evidence="6" key="2">
    <citation type="submission" date="2002-03" db="EMBL/GenBank/DDBJ databases">
        <authorList>
            <consortium name="The Anopheles Genome Sequencing Consortium"/>
        </authorList>
    </citation>
    <scope>NUCLEOTIDE SEQUENCE</scope>
    <source>
        <strain evidence="6">PEST</strain>
    </source>
</reference>
<dbReference type="VEuPathDB" id="VectorBase:AGAP028665"/>
<evidence type="ECO:0000256" key="2">
    <source>
        <dbReference type="ARBA" id="ARBA00023157"/>
    </source>
</evidence>
<accession>A0A1U7F4Y7</accession>
<organism evidence="6">
    <name type="scientific">Anopheles gambiae</name>
    <name type="common">African malaria mosquito</name>
    <dbReference type="NCBI Taxonomy" id="7165"/>
    <lineage>
        <taxon>Eukaryota</taxon>
        <taxon>Metazoa</taxon>
        <taxon>Ecdysozoa</taxon>
        <taxon>Arthropoda</taxon>
        <taxon>Hexapoda</taxon>
        <taxon>Insecta</taxon>
        <taxon>Pterygota</taxon>
        <taxon>Neoptera</taxon>
        <taxon>Endopterygota</taxon>
        <taxon>Diptera</taxon>
        <taxon>Nematocera</taxon>
        <taxon>Culicoidea</taxon>
        <taxon>Culicidae</taxon>
        <taxon>Anophelinae</taxon>
        <taxon>Anopheles</taxon>
    </lineage>
</organism>
<dbReference type="CDD" id="cd19941">
    <property type="entry name" value="TIL"/>
    <property type="match status" value="1"/>
</dbReference>
<protein>
    <submittedName>
        <fullName evidence="6">AGAP006589-PA</fullName>
    </submittedName>
    <submittedName>
        <fullName evidence="5">Putative TIL domain polypeptide</fullName>
    </submittedName>
</protein>
<evidence type="ECO:0000256" key="3">
    <source>
        <dbReference type="SAM" id="SignalP"/>
    </source>
</evidence>
<keyword evidence="2" id="KW-1015">Disulfide bond</keyword>
<dbReference type="InParanoid" id="A0A1U7F4Y7"/>
<reference evidence="6" key="1">
    <citation type="journal article" date="2002" name="Science">
        <title>The genome sequence of the malaria mosquito Anopheles gambiae.</title>
        <authorList>
            <person name="Holt R.A."/>
            <person name="Subramanian G.M."/>
            <person name="Halpern A."/>
            <person name="Sutton G.G."/>
            <person name="Charlab R."/>
            <person name="Nusskern D.R."/>
            <person name="Wincker P."/>
            <person name="Clark A.G."/>
            <person name="Ribeiro J.M."/>
            <person name="Wides R."/>
            <person name="Salzberg S.L."/>
            <person name="Loftus B."/>
            <person name="Yandell M."/>
            <person name="Majoros W.H."/>
            <person name="Rusch D.B."/>
            <person name="Lai Z."/>
            <person name="Kraft C.L."/>
            <person name="Abril J.F."/>
            <person name="Anthouard V."/>
            <person name="Arensburger P."/>
            <person name="Atkinson P.W."/>
            <person name="Baden H."/>
            <person name="de Berardinis V."/>
            <person name="Baldwin D."/>
            <person name="Benes V."/>
            <person name="Biedler J."/>
            <person name="Blass C."/>
            <person name="Bolanos R."/>
            <person name="Boscus D."/>
            <person name="Barnstead M."/>
            <person name="Cai S."/>
            <person name="Center A."/>
            <person name="Chaturverdi K."/>
            <person name="Christophides G.K."/>
            <person name="Chrystal M.A."/>
            <person name="Clamp M."/>
            <person name="Cravchik A."/>
            <person name="Curwen V."/>
            <person name="Dana A."/>
            <person name="Delcher A."/>
            <person name="Dew I."/>
            <person name="Evans C.A."/>
            <person name="Flanigan M."/>
            <person name="Grundschober-Freimoser A."/>
            <person name="Friedli L."/>
            <person name="Gu Z."/>
            <person name="Guan P."/>
            <person name="Guigo R."/>
            <person name="Hillenmeyer M.E."/>
            <person name="Hladun S.L."/>
            <person name="Hogan J.R."/>
            <person name="Hong Y.S."/>
            <person name="Hoover J."/>
            <person name="Jaillon O."/>
            <person name="Ke Z."/>
            <person name="Kodira C."/>
            <person name="Kokoza E."/>
            <person name="Koutsos A."/>
            <person name="Letunic I."/>
            <person name="Levitsky A."/>
            <person name="Liang Y."/>
            <person name="Lin J.J."/>
            <person name="Lobo N.F."/>
            <person name="Lopez J.R."/>
            <person name="Malek J.A."/>
            <person name="McIntosh T.C."/>
            <person name="Meister S."/>
            <person name="Miller J."/>
            <person name="Mobarry C."/>
            <person name="Mongin E."/>
            <person name="Murphy S.D."/>
            <person name="O'Brochta D.A."/>
            <person name="Pfannkoch C."/>
            <person name="Qi R."/>
            <person name="Regier M.A."/>
            <person name="Remington K."/>
            <person name="Shao H."/>
            <person name="Sharakhova M.V."/>
            <person name="Sitter C.D."/>
            <person name="Shetty J."/>
            <person name="Smith T.J."/>
            <person name="Strong R."/>
            <person name="Sun J."/>
            <person name="Thomasova D."/>
            <person name="Ton L.Q."/>
            <person name="Topalis P."/>
            <person name="Tu Z."/>
            <person name="Unger M.F."/>
            <person name="Walenz B."/>
            <person name="Wang A."/>
            <person name="Wang J."/>
            <person name="Wang M."/>
            <person name="Wang X."/>
            <person name="Woodford K.J."/>
            <person name="Wortman J.R."/>
            <person name="Wu M."/>
            <person name="Yao A."/>
            <person name="Zdobnov E.M."/>
            <person name="Zhang H."/>
            <person name="Zhao Q."/>
            <person name="Zhao S."/>
            <person name="Zhu S.C."/>
            <person name="Zhimulev I."/>
            <person name="Coluzzi M."/>
            <person name="della Torre A."/>
            <person name="Roth C.W."/>
            <person name="Louis C."/>
            <person name="Kalush F."/>
            <person name="Mural R.J."/>
            <person name="Myers E.W."/>
            <person name="Adams M.D."/>
            <person name="Smith H.O."/>
            <person name="Broder S."/>
            <person name="Gardner M.J."/>
            <person name="Fraser C.M."/>
            <person name="Birney E."/>
            <person name="Bork P."/>
            <person name="Brey P.T."/>
            <person name="Venter J.C."/>
            <person name="Weissenbach J."/>
            <person name="Kafatos F.C."/>
            <person name="Collins F.H."/>
            <person name="Hoffman S.L."/>
        </authorList>
    </citation>
    <scope>NUCLEOTIDE SEQUENCE [LARGE SCALE GENOMIC DNA]</scope>
    <source>
        <strain evidence="6">PEST</strain>
    </source>
</reference>
<dbReference type="GO" id="GO:0030414">
    <property type="term" value="F:peptidase inhibitor activity"/>
    <property type="evidence" value="ECO:0007669"/>
    <property type="project" value="UniProtKB-KW"/>
</dbReference>
<keyword evidence="3" id="KW-0732">Signal</keyword>
<keyword evidence="1" id="KW-0646">Protease inhibitor</keyword>
<feature type="signal peptide" evidence="3">
    <location>
        <begin position="1"/>
        <end position="19"/>
    </location>
</feature>
<reference evidence="6" key="5">
    <citation type="journal article" date="2007" name="Genome Biol.">
        <title>Update of the Anopheles gambiae PEST genome assembly.</title>
        <authorList>
            <person name="Sharakhova M.V."/>
            <person name="Hammond M.P."/>
            <person name="Lobo N.F."/>
            <person name="Krzywinski J."/>
            <person name="Unger M.F."/>
            <person name="Hillenmeyer M.E."/>
            <person name="Bruggner R.V."/>
            <person name="Birney E."/>
            <person name="Collins F.H."/>
        </authorList>
    </citation>
    <scope>NUCLEOTIDE SEQUENCE</scope>
    <source>
        <strain evidence="6">PEST</strain>
    </source>
</reference>
<reference evidence="6" key="6">
    <citation type="submission" date="2011-05" db="EMBL/GenBank/DDBJ databases">
        <authorList>
            <consortium name="VectorBase"/>
        </authorList>
    </citation>
    <scope>NUCLEOTIDE SEQUENCE</scope>
    <source>
        <strain evidence="6">PEST</strain>
    </source>
</reference>
<reference evidence="5" key="4">
    <citation type="submission" date="2006-01" db="EMBL/GenBank/DDBJ databases">
        <title>The sialotranscriptome of adult male Anopheles gambiae mosquitoes.</title>
        <authorList>
            <person name="Calvo E."/>
            <person name="Pham V.M."/>
            <person name="Ribeiro J.M.C."/>
        </authorList>
    </citation>
    <scope>NUCLEOTIDE SEQUENCE</scope>
</reference>
<dbReference type="PANTHER" id="PTHR23259">
    <property type="entry name" value="RIDDLE"/>
    <property type="match status" value="1"/>
</dbReference>
<evidence type="ECO:0000313" key="6">
    <source>
        <dbReference type="EMBL" id="EDO63927.1"/>
    </source>
</evidence>
<name>A0A1U7F4Y7_ANOGA</name>
<sequence>MKSVQALLLLTLLAVAVMGDDDPDTKCGEKEVWDDCASSCQDICFEPPAELCDKKCNIGCFCEKGYVREYLDGGKCVRPDTYFRINCICGEEYDREYKDDEKCILPEHCIFTFRSKIGNLLA</sequence>
<reference evidence="6" key="3">
    <citation type="journal article" date="2004" name="Trends Parasitol.">
        <title>The Anopheles gambiae genome: an update.</title>
        <authorList>
            <person name="Mongin E."/>
            <person name="Louis C."/>
            <person name="Holt R.A."/>
            <person name="Birney E."/>
            <person name="Collins F.H."/>
        </authorList>
    </citation>
    <scope>NUCLEOTIDE SEQUENCE</scope>
    <source>
        <strain evidence="6">PEST</strain>
    </source>
</reference>
<feature type="chain" id="PRO_5014546670" evidence="3">
    <location>
        <begin position="20"/>
        <end position="122"/>
    </location>
</feature>
<proteinExistence type="evidence at transcript level"/>
<dbReference type="Pfam" id="PF01826">
    <property type="entry name" value="TIL"/>
    <property type="match status" value="1"/>
</dbReference>
<gene>
    <name evidence="6" type="ORF">AgaP_AGAP006589</name>
</gene>
<dbReference type="EMBL" id="AAAB01008960">
    <property type="protein sequence ID" value="EDO63927.1"/>
    <property type="molecule type" value="Genomic_DNA"/>
</dbReference>
<dbReference type="Gene3D" id="2.10.25.10">
    <property type="entry name" value="Laminin"/>
    <property type="match status" value="1"/>
</dbReference>
<dbReference type="InterPro" id="IPR051368">
    <property type="entry name" value="SerProtInhib-TIL_Domain"/>
</dbReference>
<evidence type="ECO:0000313" key="5">
    <source>
        <dbReference type="EMBL" id="ABD18599.1"/>
    </source>
</evidence>
<dbReference type="InterPro" id="IPR036084">
    <property type="entry name" value="Ser_inhib-like_sf"/>
</dbReference>
<evidence type="ECO:0000259" key="4">
    <source>
        <dbReference type="Pfam" id="PF01826"/>
    </source>
</evidence>
<evidence type="ECO:0000256" key="1">
    <source>
        <dbReference type="ARBA" id="ARBA00022690"/>
    </source>
</evidence>